<dbReference type="Pfam" id="PF00006">
    <property type="entry name" value="ATP-synt_ab"/>
    <property type="match status" value="1"/>
</dbReference>
<evidence type="ECO:0000256" key="8">
    <source>
        <dbReference type="ARBA" id="ARBA00023136"/>
    </source>
</evidence>
<dbReference type="NCBIfam" id="TIGR01039">
    <property type="entry name" value="atpD"/>
    <property type="match status" value="1"/>
</dbReference>
<organism evidence="13 14">
    <name type="scientific">candidate division WWE3 bacterium</name>
    <dbReference type="NCBI Taxonomy" id="2053526"/>
    <lineage>
        <taxon>Bacteria</taxon>
        <taxon>Katanobacteria</taxon>
    </lineage>
</organism>
<keyword evidence="7 11" id="KW-0406">Ion transport</keyword>
<dbReference type="CDD" id="cd18115">
    <property type="entry name" value="ATP-synt_F1_beta_N"/>
    <property type="match status" value="1"/>
</dbReference>
<keyword evidence="5 11" id="KW-0067">ATP-binding</keyword>
<reference evidence="13" key="1">
    <citation type="submission" date="2020-04" db="EMBL/GenBank/DDBJ databases">
        <authorList>
            <person name="Zhang T."/>
        </authorList>
    </citation>
    <scope>NUCLEOTIDE SEQUENCE</scope>
    <source>
        <strain evidence="13">HKST-UBA03</strain>
    </source>
</reference>
<dbReference type="InterPro" id="IPR050053">
    <property type="entry name" value="ATPase_alpha/beta_chains"/>
</dbReference>
<dbReference type="GO" id="GO:0045259">
    <property type="term" value="C:proton-transporting ATP synthase complex"/>
    <property type="evidence" value="ECO:0007669"/>
    <property type="project" value="UniProtKB-KW"/>
</dbReference>
<dbReference type="GO" id="GO:0005886">
    <property type="term" value="C:plasma membrane"/>
    <property type="evidence" value="ECO:0007669"/>
    <property type="project" value="UniProtKB-SubCell"/>
</dbReference>
<comment type="caution">
    <text evidence="13">The sequence shown here is derived from an EMBL/GenBank/DDBJ whole genome shotgun (WGS) entry which is preliminary data.</text>
</comment>
<keyword evidence="4 11" id="KW-0547">Nucleotide-binding</keyword>
<dbReference type="PANTHER" id="PTHR15184:SF71">
    <property type="entry name" value="ATP SYNTHASE SUBUNIT BETA, MITOCHONDRIAL"/>
    <property type="match status" value="1"/>
</dbReference>
<dbReference type="Pfam" id="PF02874">
    <property type="entry name" value="ATP-synt_ab_N"/>
    <property type="match status" value="1"/>
</dbReference>
<name>A0A955LJ83_UNCKA</name>
<sequence length="455" mass="49481">MNGKIIQILGNVVDVRFEGKHVPSVYNALLVESKDLVLEVEQQLGGGVVRCVALGSTDGLRRGDTATDTGEPVKVPVGKETLGRVLNVLGHPVDDKGEVAAKEFRAIHQPAPKLVDQEVKPEVFETGLKVIDLVAPFLKGGKIGVFGGAGVGKTVIIMELIRNIASEHSGYSVFAGVGERTREGNDLILETQESGVIDSTSLVYGQMNEPPGVRLRVALTGLTIAEYFRDQGQDVLMFIDNIFRFTQAGSEVSALLGRVPSAVGYQPTLAKEMGDLQERITSTQKGSITSLQAIYVPADDYTDPAPVTTFAHLDSTISLSRSISEQGLYPAVDPLASNSRALDPEIVGKEHYEVARGVQEVLQRYKDLQDIIAILGVDELSEEDKLAVSRARKIQRFLSQPMNVAEAFTGREGKYVKLEDTVKGFKEILDGNMDEYAEEDFYMKGTIEEVKKVDG</sequence>
<dbReference type="InterPro" id="IPR005722">
    <property type="entry name" value="ATP_synth_F1_bsu"/>
</dbReference>
<proteinExistence type="inferred from homology"/>
<keyword evidence="6 11" id="KW-1278">Translocase</keyword>
<dbReference type="Gene3D" id="3.40.50.300">
    <property type="entry name" value="P-loop containing nucleotide triphosphate hydrolases"/>
    <property type="match status" value="1"/>
</dbReference>
<dbReference type="GO" id="GO:0046933">
    <property type="term" value="F:proton-transporting ATP synthase activity, rotational mechanism"/>
    <property type="evidence" value="ECO:0007669"/>
    <property type="project" value="UniProtKB-UniRule"/>
</dbReference>
<evidence type="ECO:0000256" key="6">
    <source>
        <dbReference type="ARBA" id="ARBA00022967"/>
    </source>
</evidence>
<evidence type="ECO:0000256" key="11">
    <source>
        <dbReference type="HAMAP-Rule" id="MF_01347"/>
    </source>
</evidence>
<accession>A0A955LJ83</accession>
<keyword evidence="10 11" id="KW-0066">ATP synthesis</keyword>
<keyword evidence="9 11" id="KW-0139">CF(1)</keyword>
<dbReference type="CDD" id="cd18110">
    <property type="entry name" value="ATP-synt_F1_beta_C"/>
    <property type="match status" value="1"/>
</dbReference>
<evidence type="ECO:0000313" key="14">
    <source>
        <dbReference type="Proteomes" id="UP000751518"/>
    </source>
</evidence>
<dbReference type="SUPFAM" id="SSF50615">
    <property type="entry name" value="N-terminal domain of alpha and beta subunits of F1 ATP synthase"/>
    <property type="match status" value="1"/>
</dbReference>
<dbReference type="Pfam" id="PF22919">
    <property type="entry name" value="ATP-synt_VA_C"/>
    <property type="match status" value="1"/>
</dbReference>
<evidence type="ECO:0000256" key="7">
    <source>
        <dbReference type="ARBA" id="ARBA00023065"/>
    </source>
</evidence>
<dbReference type="Gene3D" id="2.40.10.170">
    <property type="match status" value="1"/>
</dbReference>
<dbReference type="EMBL" id="JAGQKZ010000001">
    <property type="protein sequence ID" value="MCA9391625.1"/>
    <property type="molecule type" value="Genomic_DNA"/>
</dbReference>
<dbReference type="InterPro" id="IPR036121">
    <property type="entry name" value="ATPase_F1/V1/A1_a/bsu_N_sf"/>
</dbReference>
<evidence type="ECO:0000256" key="1">
    <source>
        <dbReference type="ARBA" id="ARBA00004170"/>
    </source>
</evidence>
<dbReference type="FunFam" id="3.40.50.300:FF:000004">
    <property type="entry name" value="ATP synthase subunit beta"/>
    <property type="match status" value="1"/>
</dbReference>
<dbReference type="InterPro" id="IPR004100">
    <property type="entry name" value="ATPase_F1/V1/A1_a/bsu_N"/>
</dbReference>
<dbReference type="InterPro" id="IPR003593">
    <property type="entry name" value="AAA+_ATPase"/>
</dbReference>
<dbReference type="HAMAP" id="MF_01347">
    <property type="entry name" value="ATP_synth_beta_bact"/>
    <property type="match status" value="1"/>
</dbReference>
<evidence type="ECO:0000256" key="4">
    <source>
        <dbReference type="ARBA" id="ARBA00022741"/>
    </source>
</evidence>
<evidence type="ECO:0000256" key="5">
    <source>
        <dbReference type="ARBA" id="ARBA00022840"/>
    </source>
</evidence>
<comment type="subcellular location">
    <subcellularLocation>
        <location evidence="11">Cell membrane</location>
        <topology evidence="11">Peripheral membrane protein</topology>
    </subcellularLocation>
    <subcellularLocation>
        <location evidence="1">Membrane</location>
        <topology evidence="1">Peripheral membrane protein</topology>
    </subcellularLocation>
</comment>
<evidence type="ECO:0000256" key="2">
    <source>
        <dbReference type="ARBA" id="ARBA00008936"/>
    </source>
</evidence>
<keyword evidence="3 11" id="KW-0813">Transport</keyword>
<dbReference type="PANTHER" id="PTHR15184">
    <property type="entry name" value="ATP SYNTHASE"/>
    <property type="match status" value="1"/>
</dbReference>
<keyword evidence="11" id="KW-0375">Hydrogen ion transport</keyword>
<dbReference type="InterPro" id="IPR055190">
    <property type="entry name" value="ATP-synt_VA_C"/>
</dbReference>
<dbReference type="InterPro" id="IPR024034">
    <property type="entry name" value="ATPase_F1/V1_b/a_C"/>
</dbReference>
<dbReference type="Gene3D" id="1.10.1140.10">
    <property type="entry name" value="Bovine Mitochondrial F1-atpase, Atp Synthase Beta Chain, Chain D, domain 3"/>
    <property type="match status" value="1"/>
</dbReference>
<evidence type="ECO:0000256" key="10">
    <source>
        <dbReference type="ARBA" id="ARBA00023310"/>
    </source>
</evidence>
<dbReference type="CDD" id="cd01133">
    <property type="entry name" value="F1-ATPase_beta_CD"/>
    <property type="match status" value="1"/>
</dbReference>
<dbReference type="GO" id="GO:0005524">
    <property type="term" value="F:ATP binding"/>
    <property type="evidence" value="ECO:0007669"/>
    <property type="project" value="UniProtKB-UniRule"/>
</dbReference>
<evidence type="ECO:0000259" key="12">
    <source>
        <dbReference type="SMART" id="SM00382"/>
    </source>
</evidence>
<protein>
    <recommendedName>
        <fullName evidence="11">ATP synthase subunit beta</fullName>
        <ecNumber evidence="11">7.1.2.2</ecNumber>
    </recommendedName>
    <alternativeName>
        <fullName evidence="11">ATP synthase F1 sector subunit beta</fullName>
    </alternativeName>
    <alternativeName>
        <fullName evidence="11">F-ATPase subunit beta</fullName>
    </alternativeName>
</protein>
<dbReference type="AlphaFoldDB" id="A0A955LJ83"/>
<evidence type="ECO:0000256" key="9">
    <source>
        <dbReference type="ARBA" id="ARBA00023196"/>
    </source>
</evidence>
<dbReference type="SUPFAM" id="SSF52540">
    <property type="entry name" value="P-loop containing nucleoside triphosphate hydrolases"/>
    <property type="match status" value="1"/>
</dbReference>
<comment type="function">
    <text evidence="11">Produces ATP from ADP in the presence of a proton gradient across the membrane. The catalytic sites are hosted primarily by the beta subunits.</text>
</comment>
<dbReference type="FunFam" id="1.10.1140.10:FF:000001">
    <property type="entry name" value="ATP synthase subunit beta"/>
    <property type="match status" value="1"/>
</dbReference>
<feature type="binding site" evidence="11">
    <location>
        <begin position="147"/>
        <end position="154"/>
    </location>
    <ligand>
        <name>ATP</name>
        <dbReference type="ChEBI" id="CHEBI:30616"/>
    </ligand>
</feature>
<dbReference type="PROSITE" id="PS00152">
    <property type="entry name" value="ATPASE_ALPHA_BETA"/>
    <property type="match status" value="1"/>
</dbReference>
<gene>
    <name evidence="11" type="primary">atpD</name>
    <name evidence="13" type="ORF">KC614_00280</name>
</gene>
<evidence type="ECO:0000256" key="3">
    <source>
        <dbReference type="ARBA" id="ARBA00022448"/>
    </source>
</evidence>
<comment type="catalytic activity">
    <reaction evidence="11">
        <text>ATP + H2O + 4 H(+)(in) = ADP + phosphate + 5 H(+)(out)</text>
        <dbReference type="Rhea" id="RHEA:57720"/>
        <dbReference type="ChEBI" id="CHEBI:15377"/>
        <dbReference type="ChEBI" id="CHEBI:15378"/>
        <dbReference type="ChEBI" id="CHEBI:30616"/>
        <dbReference type="ChEBI" id="CHEBI:43474"/>
        <dbReference type="ChEBI" id="CHEBI:456216"/>
        <dbReference type="EC" id="7.1.2.2"/>
    </reaction>
</comment>
<reference evidence="13" key="2">
    <citation type="journal article" date="2021" name="Microbiome">
        <title>Successional dynamics and alternative stable states in a saline activated sludge microbial community over 9 years.</title>
        <authorList>
            <person name="Wang Y."/>
            <person name="Ye J."/>
            <person name="Ju F."/>
            <person name="Liu L."/>
            <person name="Boyd J.A."/>
            <person name="Deng Y."/>
            <person name="Parks D.H."/>
            <person name="Jiang X."/>
            <person name="Yin X."/>
            <person name="Woodcroft B.J."/>
            <person name="Tyson G.W."/>
            <person name="Hugenholtz P."/>
            <person name="Polz M.F."/>
            <person name="Zhang T."/>
        </authorList>
    </citation>
    <scope>NUCLEOTIDE SEQUENCE</scope>
    <source>
        <strain evidence="13">HKST-UBA03</strain>
    </source>
</reference>
<keyword evidence="11" id="KW-1003">Cell membrane</keyword>
<dbReference type="InterPro" id="IPR000194">
    <property type="entry name" value="ATPase_F1/V1/A1_a/bsu_nucl-bd"/>
</dbReference>
<keyword evidence="8 11" id="KW-0472">Membrane</keyword>
<dbReference type="SUPFAM" id="SSF47917">
    <property type="entry name" value="C-terminal domain of alpha and beta subunits of F1 ATP synthase"/>
    <property type="match status" value="1"/>
</dbReference>
<comment type="similarity">
    <text evidence="2 11">Belongs to the ATPase alpha/beta chains family.</text>
</comment>
<feature type="domain" description="AAA+ ATPase" evidence="12">
    <location>
        <begin position="139"/>
        <end position="401"/>
    </location>
</feature>
<dbReference type="SMART" id="SM00382">
    <property type="entry name" value="AAA"/>
    <property type="match status" value="1"/>
</dbReference>
<dbReference type="EC" id="7.1.2.2" evidence="11"/>
<dbReference type="InterPro" id="IPR027417">
    <property type="entry name" value="P-loop_NTPase"/>
</dbReference>
<evidence type="ECO:0000313" key="13">
    <source>
        <dbReference type="EMBL" id="MCA9391625.1"/>
    </source>
</evidence>
<dbReference type="Proteomes" id="UP000751518">
    <property type="component" value="Unassembled WGS sequence"/>
</dbReference>
<dbReference type="InterPro" id="IPR020003">
    <property type="entry name" value="ATPase_a/bsu_AS"/>
</dbReference>